<keyword evidence="6 17" id="KW-0808">Transferase</keyword>
<dbReference type="InterPro" id="IPR024728">
    <property type="entry name" value="PolY_HhH_motif"/>
</dbReference>
<dbReference type="FunCoup" id="A0A543ASC6">
    <property type="interactions" value="260"/>
</dbReference>
<evidence type="ECO:0000256" key="15">
    <source>
        <dbReference type="ARBA" id="ARBA00025589"/>
    </source>
</evidence>
<evidence type="ECO:0000256" key="7">
    <source>
        <dbReference type="ARBA" id="ARBA00022695"/>
    </source>
</evidence>
<dbReference type="InterPro" id="IPR043128">
    <property type="entry name" value="Rev_trsase/Diguanyl_cyclase"/>
</dbReference>
<evidence type="ECO:0000256" key="11">
    <source>
        <dbReference type="ARBA" id="ARBA00022842"/>
    </source>
</evidence>
<dbReference type="OrthoDB" id="9808813at2"/>
<evidence type="ECO:0000256" key="13">
    <source>
        <dbReference type="ARBA" id="ARBA00023125"/>
    </source>
</evidence>
<comment type="function">
    <text evidence="15 17">Poorly processive, error-prone DNA polymerase involved in untargeted mutagenesis. Copies undamaged DNA at stalled replication forks, which arise in vivo from mismatched or misaligned primer ends. These misaligned primers can be extended by PolIV. Exhibits no 3'-5' exonuclease (proofreading) activity. May be involved in translesional synthesis, in conjunction with the beta clamp from PolIII.</text>
</comment>
<evidence type="ECO:0000256" key="16">
    <source>
        <dbReference type="ARBA" id="ARBA00049244"/>
    </source>
</evidence>
<dbReference type="InterPro" id="IPR050116">
    <property type="entry name" value="DNA_polymerase-Y"/>
</dbReference>
<dbReference type="PANTHER" id="PTHR11076">
    <property type="entry name" value="DNA REPAIR POLYMERASE UMUC / TRANSFERASE FAMILY MEMBER"/>
    <property type="match status" value="1"/>
</dbReference>
<comment type="cofactor">
    <cofactor evidence="17">
        <name>Mg(2+)</name>
        <dbReference type="ChEBI" id="CHEBI:18420"/>
    </cofactor>
    <text evidence="17">Binds 2 magnesium ions per subunit.</text>
</comment>
<dbReference type="PROSITE" id="PS50173">
    <property type="entry name" value="UMUC"/>
    <property type="match status" value="1"/>
</dbReference>
<keyword evidence="7 17" id="KW-0548">Nucleotidyltransferase</keyword>
<keyword evidence="14 17" id="KW-0234">DNA repair</keyword>
<dbReference type="GO" id="GO:0005829">
    <property type="term" value="C:cytosol"/>
    <property type="evidence" value="ECO:0007669"/>
    <property type="project" value="TreeGrafter"/>
</dbReference>
<dbReference type="EMBL" id="VFOW01000001">
    <property type="protein sequence ID" value="TQL75483.1"/>
    <property type="molecule type" value="Genomic_DNA"/>
</dbReference>
<dbReference type="NCBIfam" id="NF002677">
    <property type="entry name" value="PRK02406.1"/>
    <property type="match status" value="1"/>
</dbReference>
<feature type="binding site" evidence="17">
    <location>
        <position position="123"/>
    </location>
    <ligand>
        <name>Mg(2+)</name>
        <dbReference type="ChEBI" id="CHEBI:18420"/>
    </ligand>
</feature>
<dbReference type="EC" id="2.7.7.7" evidence="17"/>
<dbReference type="FunFam" id="3.30.1490.100:FF:000004">
    <property type="entry name" value="DNA polymerase IV"/>
    <property type="match status" value="1"/>
</dbReference>
<dbReference type="InterPro" id="IPR043502">
    <property type="entry name" value="DNA/RNA_pol_sf"/>
</dbReference>
<dbReference type="SUPFAM" id="SSF100879">
    <property type="entry name" value="Lesion bypass DNA polymerase (Y-family), little finger domain"/>
    <property type="match status" value="1"/>
</dbReference>
<comment type="subunit">
    <text evidence="3 17">Monomer.</text>
</comment>
<dbReference type="AlphaFoldDB" id="A0A543ASC6"/>
<feature type="active site" evidence="17">
    <location>
        <position position="124"/>
    </location>
</feature>
<dbReference type="Gene3D" id="3.40.1170.60">
    <property type="match status" value="1"/>
</dbReference>
<protein>
    <recommendedName>
        <fullName evidence="17">DNA polymerase IV</fullName>
        <shortName evidence="17">Pol IV</shortName>
        <ecNumber evidence="17">2.7.7.7</ecNumber>
    </recommendedName>
</protein>
<dbReference type="Gene3D" id="1.10.150.20">
    <property type="entry name" value="5' to 3' exonuclease, C-terminal subdomain"/>
    <property type="match status" value="1"/>
</dbReference>
<evidence type="ECO:0000256" key="17">
    <source>
        <dbReference type="HAMAP-Rule" id="MF_01113"/>
    </source>
</evidence>
<evidence type="ECO:0000256" key="12">
    <source>
        <dbReference type="ARBA" id="ARBA00022932"/>
    </source>
</evidence>
<organism evidence="19 20">
    <name type="scientific">Stackebrandtia endophytica</name>
    <dbReference type="NCBI Taxonomy" id="1496996"/>
    <lineage>
        <taxon>Bacteria</taxon>
        <taxon>Bacillati</taxon>
        <taxon>Actinomycetota</taxon>
        <taxon>Actinomycetes</taxon>
        <taxon>Glycomycetales</taxon>
        <taxon>Glycomycetaceae</taxon>
        <taxon>Stackebrandtia</taxon>
    </lineage>
</organism>
<reference evidence="19 20" key="1">
    <citation type="submission" date="2019-06" db="EMBL/GenBank/DDBJ databases">
        <title>Sequencing the genomes of 1000 actinobacteria strains.</title>
        <authorList>
            <person name="Klenk H.-P."/>
        </authorList>
    </citation>
    <scope>NUCLEOTIDE SEQUENCE [LARGE SCALE GENOMIC DNA]</scope>
    <source>
        <strain evidence="19 20">DSM 45928</strain>
    </source>
</reference>
<dbReference type="Gene3D" id="3.30.70.270">
    <property type="match status" value="1"/>
</dbReference>
<evidence type="ECO:0000256" key="4">
    <source>
        <dbReference type="ARBA" id="ARBA00022457"/>
    </source>
</evidence>
<dbReference type="NCBIfam" id="NF003015">
    <property type="entry name" value="PRK03858.1"/>
    <property type="match status" value="1"/>
</dbReference>
<dbReference type="SUPFAM" id="SSF56672">
    <property type="entry name" value="DNA/RNA polymerases"/>
    <property type="match status" value="1"/>
</dbReference>
<dbReference type="Pfam" id="PF11798">
    <property type="entry name" value="IMS_HHH"/>
    <property type="match status" value="1"/>
</dbReference>
<evidence type="ECO:0000256" key="1">
    <source>
        <dbReference type="ARBA" id="ARBA00004496"/>
    </source>
</evidence>
<comment type="similarity">
    <text evidence="2 17">Belongs to the DNA polymerase type-Y family.</text>
</comment>
<dbReference type="GO" id="GO:0003887">
    <property type="term" value="F:DNA-directed DNA polymerase activity"/>
    <property type="evidence" value="ECO:0007669"/>
    <property type="project" value="UniProtKB-UniRule"/>
</dbReference>
<dbReference type="HAMAP" id="MF_01113">
    <property type="entry name" value="DNApol_IV"/>
    <property type="match status" value="1"/>
</dbReference>
<comment type="subcellular location">
    <subcellularLocation>
        <location evidence="1 17">Cytoplasm</location>
    </subcellularLocation>
</comment>
<evidence type="ECO:0000259" key="18">
    <source>
        <dbReference type="PROSITE" id="PS50173"/>
    </source>
</evidence>
<dbReference type="GO" id="GO:0003684">
    <property type="term" value="F:damaged DNA binding"/>
    <property type="evidence" value="ECO:0007669"/>
    <property type="project" value="InterPro"/>
</dbReference>
<accession>A0A543ASC6</accession>
<keyword evidence="20" id="KW-1185">Reference proteome</keyword>
<dbReference type="NCBIfam" id="NF002882">
    <property type="entry name" value="PRK03348.1"/>
    <property type="match status" value="1"/>
</dbReference>
<dbReference type="Gene3D" id="3.30.1490.100">
    <property type="entry name" value="DNA polymerase, Y-family, little finger domain"/>
    <property type="match status" value="1"/>
</dbReference>
<evidence type="ECO:0000313" key="19">
    <source>
        <dbReference type="EMBL" id="TQL75483.1"/>
    </source>
</evidence>
<dbReference type="InterPro" id="IPR036775">
    <property type="entry name" value="DNA_pol_Y-fam_lit_finger_sf"/>
</dbReference>
<gene>
    <name evidence="17" type="primary">dinB</name>
    <name evidence="19" type="ORF">FB566_0988</name>
</gene>
<feature type="binding site" evidence="17">
    <location>
        <position position="29"/>
    </location>
    <ligand>
        <name>Mg(2+)</name>
        <dbReference type="ChEBI" id="CHEBI:18420"/>
    </ligand>
</feature>
<feature type="site" description="Substrate discrimination" evidence="17">
    <location>
        <position position="34"/>
    </location>
</feature>
<keyword evidence="8 17" id="KW-0235">DNA replication</keyword>
<keyword evidence="4 17" id="KW-0515">Mutator protein</keyword>
<dbReference type="InterPro" id="IPR022880">
    <property type="entry name" value="DNApol_IV"/>
</dbReference>
<dbReference type="FunFam" id="3.40.1170.60:FF:000001">
    <property type="entry name" value="DNA polymerase IV"/>
    <property type="match status" value="1"/>
</dbReference>
<dbReference type="Proteomes" id="UP000317043">
    <property type="component" value="Unassembled WGS sequence"/>
</dbReference>
<comment type="catalytic activity">
    <reaction evidence="16 17">
        <text>DNA(n) + a 2'-deoxyribonucleoside 5'-triphosphate = DNA(n+1) + diphosphate</text>
        <dbReference type="Rhea" id="RHEA:22508"/>
        <dbReference type="Rhea" id="RHEA-COMP:17339"/>
        <dbReference type="Rhea" id="RHEA-COMP:17340"/>
        <dbReference type="ChEBI" id="CHEBI:33019"/>
        <dbReference type="ChEBI" id="CHEBI:61560"/>
        <dbReference type="ChEBI" id="CHEBI:173112"/>
        <dbReference type="EC" id="2.7.7.7"/>
    </reaction>
</comment>
<dbReference type="CDD" id="cd03586">
    <property type="entry name" value="PolY_Pol_IV_kappa"/>
    <property type="match status" value="1"/>
</dbReference>
<sequence>MGRTAPSARASDAFGPDLDDSGCDILHIDMDAFFASVEIARDPTLRGKPVIVGGLGNRGVVSAASYEARRFGVNSAMPIALARRRCPHGVYLSPTFSEYSRVSKAVMAMFGEFTPLVEPLSVDEAFLDVTGSRRLFGSARAIAAEIRARVAADHDITCTVGVASTKFVAKLASTQAKPDGLAVVPAGKVLDFLHPLPVSALWGVGEKTAETLARLGLKTVGDIAAMPTARLRSAVGRAAADHLHSLAWGRDARKVETTREEKSISAEVTFDQNIADPAELAKAVLALSHKVAARARRAGLTGRTVAVKIRSGDFSTRNRSRTLTVPTDLAHEVYAVAADLVRANVTAPVRLIGVRLEGLGAGGDLYQPRLGEPEQGWRELERTVDDLSERFGGGVVRPASLLDPEHRRIGERRHGKTNPRALGEVDD</sequence>
<evidence type="ECO:0000256" key="8">
    <source>
        <dbReference type="ARBA" id="ARBA00022705"/>
    </source>
</evidence>
<dbReference type="GO" id="GO:0006281">
    <property type="term" value="P:DNA repair"/>
    <property type="evidence" value="ECO:0007669"/>
    <property type="project" value="UniProtKB-UniRule"/>
</dbReference>
<keyword evidence="12 17" id="KW-0239">DNA-directed DNA polymerase</keyword>
<proteinExistence type="inferred from homology"/>
<keyword evidence="9 17" id="KW-0479">Metal-binding</keyword>
<dbReference type="PANTHER" id="PTHR11076:SF33">
    <property type="entry name" value="DNA POLYMERASE KAPPA"/>
    <property type="match status" value="1"/>
</dbReference>
<keyword evidence="13 17" id="KW-0238">DNA-binding</keyword>
<name>A0A543ASC6_9ACTN</name>
<keyword evidence="5 17" id="KW-0963">Cytoplasm</keyword>
<dbReference type="GO" id="GO:0009432">
    <property type="term" value="P:SOS response"/>
    <property type="evidence" value="ECO:0007669"/>
    <property type="project" value="TreeGrafter"/>
</dbReference>
<dbReference type="InParanoid" id="A0A543ASC6"/>
<evidence type="ECO:0000256" key="5">
    <source>
        <dbReference type="ARBA" id="ARBA00022490"/>
    </source>
</evidence>
<dbReference type="InterPro" id="IPR017961">
    <property type="entry name" value="DNA_pol_Y-fam_little_finger"/>
</dbReference>
<evidence type="ECO:0000256" key="6">
    <source>
        <dbReference type="ARBA" id="ARBA00022679"/>
    </source>
</evidence>
<evidence type="ECO:0000256" key="3">
    <source>
        <dbReference type="ARBA" id="ARBA00011245"/>
    </source>
</evidence>
<dbReference type="GO" id="GO:0042276">
    <property type="term" value="P:error-prone translesion synthesis"/>
    <property type="evidence" value="ECO:0007669"/>
    <property type="project" value="TreeGrafter"/>
</dbReference>
<evidence type="ECO:0000313" key="20">
    <source>
        <dbReference type="Proteomes" id="UP000317043"/>
    </source>
</evidence>
<keyword evidence="10 17" id="KW-0227">DNA damage</keyword>
<dbReference type="Pfam" id="PF00817">
    <property type="entry name" value="IMS"/>
    <property type="match status" value="1"/>
</dbReference>
<evidence type="ECO:0000256" key="2">
    <source>
        <dbReference type="ARBA" id="ARBA00010945"/>
    </source>
</evidence>
<evidence type="ECO:0000256" key="9">
    <source>
        <dbReference type="ARBA" id="ARBA00022723"/>
    </source>
</evidence>
<dbReference type="GO" id="GO:0000287">
    <property type="term" value="F:magnesium ion binding"/>
    <property type="evidence" value="ECO:0007669"/>
    <property type="project" value="UniProtKB-UniRule"/>
</dbReference>
<dbReference type="GO" id="GO:0006261">
    <property type="term" value="P:DNA-templated DNA replication"/>
    <property type="evidence" value="ECO:0007669"/>
    <property type="project" value="UniProtKB-UniRule"/>
</dbReference>
<evidence type="ECO:0000256" key="10">
    <source>
        <dbReference type="ARBA" id="ARBA00022763"/>
    </source>
</evidence>
<feature type="domain" description="UmuC" evidence="18">
    <location>
        <begin position="25"/>
        <end position="205"/>
    </location>
</feature>
<keyword evidence="11 17" id="KW-0460">Magnesium</keyword>
<dbReference type="Pfam" id="PF11799">
    <property type="entry name" value="IMS_C"/>
    <property type="match status" value="1"/>
</dbReference>
<evidence type="ECO:0000256" key="14">
    <source>
        <dbReference type="ARBA" id="ARBA00023204"/>
    </source>
</evidence>
<comment type="caution">
    <text evidence="19">The sequence shown here is derived from an EMBL/GenBank/DDBJ whole genome shotgun (WGS) entry which is preliminary data.</text>
</comment>
<dbReference type="RefSeq" id="WP_142035416.1">
    <property type="nucleotide sequence ID" value="NZ_JBHTGS010000001.1"/>
</dbReference>
<dbReference type="InterPro" id="IPR001126">
    <property type="entry name" value="UmuC"/>
</dbReference>